<dbReference type="RefSeq" id="WP_109229885.1">
    <property type="nucleotide sequence ID" value="NZ_PYHR01000002.1"/>
</dbReference>
<dbReference type="Gene3D" id="3.10.580.10">
    <property type="entry name" value="CBS-domain"/>
    <property type="match status" value="1"/>
</dbReference>
<dbReference type="Pfam" id="PF00571">
    <property type="entry name" value="CBS"/>
    <property type="match status" value="2"/>
</dbReference>
<dbReference type="SUPFAM" id="SSF54631">
    <property type="entry name" value="CBS-domain pair"/>
    <property type="match status" value="1"/>
</dbReference>
<organism evidence="10 11">
    <name type="scientific">Serinibacter arcticus</name>
    <dbReference type="NCBI Taxonomy" id="1655435"/>
    <lineage>
        <taxon>Bacteria</taxon>
        <taxon>Bacillati</taxon>
        <taxon>Actinomycetota</taxon>
        <taxon>Actinomycetes</taxon>
        <taxon>Micrococcales</taxon>
        <taxon>Beutenbergiaceae</taxon>
        <taxon>Serinibacter</taxon>
    </lineage>
</organism>
<keyword evidence="5 7" id="KW-0472">Membrane</keyword>
<dbReference type="AlphaFoldDB" id="A0A2U1ZX14"/>
<feature type="transmembrane region" description="Helical" evidence="7">
    <location>
        <begin position="6"/>
        <end position="27"/>
    </location>
</feature>
<comment type="similarity">
    <text evidence="2">Belongs to the UPF0053 family.</text>
</comment>
<evidence type="ECO:0008006" key="12">
    <source>
        <dbReference type="Google" id="ProtNLM"/>
    </source>
</evidence>
<feature type="region of interest" description="Disordered" evidence="6">
    <location>
        <begin position="445"/>
        <end position="468"/>
    </location>
</feature>
<dbReference type="Gene3D" id="3.30.465.10">
    <property type="match status" value="1"/>
</dbReference>
<dbReference type="GO" id="GO:0005886">
    <property type="term" value="C:plasma membrane"/>
    <property type="evidence" value="ECO:0007669"/>
    <property type="project" value="UniProtKB-SubCell"/>
</dbReference>
<dbReference type="InterPro" id="IPR016169">
    <property type="entry name" value="FAD-bd_PCMH_sub2"/>
</dbReference>
<dbReference type="PANTHER" id="PTHR43099">
    <property type="entry name" value="UPF0053 PROTEIN YRKA"/>
    <property type="match status" value="1"/>
</dbReference>
<dbReference type="InterPro" id="IPR046342">
    <property type="entry name" value="CBS_dom_sf"/>
</dbReference>
<gene>
    <name evidence="10" type="ORF">C8046_13395</name>
</gene>
<keyword evidence="5 7" id="KW-1133">Transmembrane helix</keyword>
<evidence type="ECO:0000259" key="9">
    <source>
        <dbReference type="PROSITE" id="PS51846"/>
    </source>
</evidence>
<proteinExistence type="inferred from homology"/>
<comment type="caution">
    <text evidence="10">The sequence shown here is derived from an EMBL/GenBank/DDBJ whole genome shotgun (WGS) entry which is preliminary data.</text>
</comment>
<sequence length="468" mass="50114">MLAEVLQLLLGLVLIGVIIAAGGYFVAQEFAYMSVDRSALRARAATGDAGAERALRVTRRTSFMLSGAQLGITVTGLLVGYVAEPLVGGSLAALFGAAGAVGAITTGVLLVSVVVQMIFGELFPKNLAISNPEPLARALARSTLIYLAVLGWLITLFDKASNLLLKLVRVEPVHDVDSSASAEDLGHIIGDSRDSGDLPDDLSLLLSRILDFPEREVDHAMVPRVRADVVGEDTTIADVRRLMATAHTRYPVVDERSQPVGVVDLVGVLECDPDDDRPVTAIMREPLVLPTAMPLPTALVQLQTSANELACVIDEHGGFVGLLTIEDLTEELTGDIVDEHDGDDGGVEGVEQESETTWLLDGDAHLDEVERAIGHDLPRGDYETIAGLLIDLREALPEVGEVQRIELPVMVEDLLEHHAVARFALAETLDVDRFVPSRVRLSLHEAPLDPDDGADADAAGTHDSEEQR</sequence>
<dbReference type="Pfam" id="PF03471">
    <property type="entry name" value="CorC_HlyC"/>
    <property type="match status" value="1"/>
</dbReference>
<keyword evidence="4" id="KW-0129">CBS domain</keyword>
<evidence type="ECO:0000256" key="3">
    <source>
        <dbReference type="ARBA" id="ARBA00022475"/>
    </source>
</evidence>
<evidence type="ECO:0000256" key="7">
    <source>
        <dbReference type="SAM" id="Phobius"/>
    </source>
</evidence>
<dbReference type="SMART" id="SM01091">
    <property type="entry name" value="CorC_HlyC"/>
    <property type="match status" value="1"/>
</dbReference>
<evidence type="ECO:0000256" key="4">
    <source>
        <dbReference type="PROSITE-ProRule" id="PRU00703"/>
    </source>
</evidence>
<comment type="subcellular location">
    <subcellularLocation>
        <location evidence="1">Cell membrane</location>
        <topology evidence="1">Multi-pass membrane protein</topology>
    </subcellularLocation>
</comment>
<dbReference type="OrthoDB" id="110231at2"/>
<evidence type="ECO:0000313" key="11">
    <source>
        <dbReference type="Proteomes" id="UP000245166"/>
    </source>
</evidence>
<dbReference type="InterPro" id="IPR036318">
    <property type="entry name" value="FAD-bd_PCMH-like_sf"/>
</dbReference>
<dbReference type="Proteomes" id="UP000245166">
    <property type="component" value="Unassembled WGS sequence"/>
</dbReference>
<feature type="domain" description="CBS" evidence="8">
    <location>
        <begin position="221"/>
        <end position="279"/>
    </location>
</feature>
<evidence type="ECO:0000313" key="10">
    <source>
        <dbReference type="EMBL" id="PWD51504.1"/>
    </source>
</evidence>
<dbReference type="PROSITE" id="PS51846">
    <property type="entry name" value="CNNM"/>
    <property type="match status" value="1"/>
</dbReference>
<accession>A0A2U1ZX14</accession>
<feature type="domain" description="CNNM transmembrane" evidence="9">
    <location>
        <begin position="4"/>
        <end position="202"/>
    </location>
</feature>
<dbReference type="InterPro" id="IPR000644">
    <property type="entry name" value="CBS_dom"/>
</dbReference>
<dbReference type="Pfam" id="PF01595">
    <property type="entry name" value="CNNM"/>
    <property type="match status" value="1"/>
</dbReference>
<feature type="transmembrane region" description="Helical" evidence="7">
    <location>
        <begin position="139"/>
        <end position="157"/>
    </location>
</feature>
<dbReference type="SUPFAM" id="SSF56176">
    <property type="entry name" value="FAD-binding/transporter-associated domain-like"/>
    <property type="match status" value="1"/>
</dbReference>
<evidence type="ECO:0000256" key="1">
    <source>
        <dbReference type="ARBA" id="ARBA00004651"/>
    </source>
</evidence>
<feature type="transmembrane region" description="Helical" evidence="7">
    <location>
        <begin position="95"/>
        <end position="119"/>
    </location>
</feature>
<dbReference type="InterPro" id="IPR005170">
    <property type="entry name" value="Transptr-assoc_dom"/>
</dbReference>
<dbReference type="PANTHER" id="PTHR43099:SF6">
    <property type="entry name" value="UPF0053 PROTEIN RV1842C"/>
    <property type="match status" value="1"/>
</dbReference>
<keyword evidence="3" id="KW-1003">Cell membrane</keyword>
<protein>
    <recommendedName>
        <fullName evidence="12">Magnesium and cobalt efflux protein CorC</fullName>
    </recommendedName>
</protein>
<evidence type="ECO:0000256" key="5">
    <source>
        <dbReference type="PROSITE-ProRule" id="PRU01193"/>
    </source>
</evidence>
<name>A0A2U1ZX14_9MICO</name>
<evidence type="ECO:0000256" key="6">
    <source>
        <dbReference type="SAM" id="MobiDB-lite"/>
    </source>
</evidence>
<dbReference type="InterPro" id="IPR051676">
    <property type="entry name" value="UPF0053_domain"/>
</dbReference>
<dbReference type="GO" id="GO:0050660">
    <property type="term" value="F:flavin adenine dinucleotide binding"/>
    <property type="evidence" value="ECO:0007669"/>
    <property type="project" value="InterPro"/>
</dbReference>
<keyword evidence="5 7" id="KW-0812">Transmembrane</keyword>
<evidence type="ECO:0000256" key="2">
    <source>
        <dbReference type="ARBA" id="ARBA00006337"/>
    </source>
</evidence>
<keyword evidence="11" id="KW-1185">Reference proteome</keyword>
<dbReference type="InterPro" id="IPR002550">
    <property type="entry name" value="CNNM"/>
</dbReference>
<feature type="domain" description="CBS" evidence="8">
    <location>
        <begin position="282"/>
        <end position="339"/>
    </location>
</feature>
<feature type="transmembrane region" description="Helical" evidence="7">
    <location>
        <begin position="63"/>
        <end position="83"/>
    </location>
</feature>
<evidence type="ECO:0000259" key="8">
    <source>
        <dbReference type="PROSITE" id="PS51371"/>
    </source>
</evidence>
<reference evidence="10 11" key="1">
    <citation type="submission" date="2018-03" db="EMBL/GenBank/DDBJ databases">
        <title>Genome assembly of novel Miniimonas species PCH200.</title>
        <authorList>
            <person name="Thakur V."/>
            <person name="Kumar V."/>
            <person name="Singh D."/>
        </authorList>
    </citation>
    <scope>NUCLEOTIDE SEQUENCE [LARGE SCALE GENOMIC DNA]</scope>
    <source>
        <strain evidence="10 11">PCH200</strain>
    </source>
</reference>
<dbReference type="EMBL" id="PYHR01000002">
    <property type="protein sequence ID" value="PWD51504.1"/>
    <property type="molecule type" value="Genomic_DNA"/>
</dbReference>
<dbReference type="PROSITE" id="PS51371">
    <property type="entry name" value="CBS"/>
    <property type="match status" value="2"/>
</dbReference>